<reference evidence="1" key="2">
    <citation type="journal article" date="2023" name="Science">
        <title>Genomic signatures of disease resistance in endangered staghorn corals.</title>
        <authorList>
            <person name="Vollmer S.V."/>
            <person name="Selwyn J.D."/>
            <person name="Despard B.A."/>
            <person name="Roesel C.L."/>
        </authorList>
    </citation>
    <scope>NUCLEOTIDE SEQUENCE</scope>
    <source>
        <strain evidence="1">K2</strain>
    </source>
</reference>
<evidence type="ECO:0000313" key="1">
    <source>
        <dbReference type="EMBL" id="KAK2567771.1"/>
    </source>
</evidence>
<dbReference type="AlphaFoldDB" id="A0AAD9QVD1"/>
<proteinExistence type="predicted"/>
<evidence type="ECO:0000313" key="2">
    <source>
        <dbReference type="Proteomes" id="UP001249851"/>
    </source>
</evidence>
<comment type="caution">
    <text evidence="1">The sequence shown here is derived from an EMBL/GenBank/DDBJ whole genome shotgun (WGS) entry which is preliminary data.</text>
</comment>
<gene>
    <name evidence="1" type="ORF">P5673_007641</name>
</gene>
<reference evidence="1" key="1">
    <citation type="journal article" date="2023" name="G3 (Bethesda)">
        <title>Whole genome assembly and annotation of the endangered Caribbean coral Acropora cervicornis.</title>
        <authorList>
            <person name="Selwyn J.D."/>
            <person name="Vollmer S.V."/>
        </authorList>
    </citation>
    <scope>NUCLEOTIDE SEQUENCE</scope>
    <source>
        <strain evidence="1">K2</strain>
    </source>
</reference>
<organism evidence="1 2">
    <name type="scientific">Acropora cervicornis</name>
    <name type="common">Staghorn coral</name>
    <dbReference type="NCBI Taxonomy" id="6130"/>
    <lineage>
        <taxon>Eukaryota</taxon>
        <taxon>Metazoa</taxon>
        <taxon>Cnidaria</taxon>
        <taxon>Anthozoa</taxon>
        <taxon>Hexacorallia</taxon>
        <taxon>Scleractinia</taxon>
        <taxon>Astrocoeniina</taxon>
        <taxon>Acroporidae</taxon>
        <taxon>Acropora</taxon>
    </lineage>
</organism>
<keyword evidence="2" id="KW-1185">Reference proteome</keyword>
<dbReference type="EMBL" id="JARQWQ010000013">
    <property type="protein sequence ID" value="KAK2567771.1"/>
    <property type="molecule type" value="Genomic_DNA"/>
</dbReference>
<accession>A0AAD9QVD1</accession>
<name>A0AAD9QVD1_ACRCE</name>
<protein>
    <submittedName>
        <fullName evidence="1">Uncharacterized protein</fullName>
    </submittedName>
</protein>
<sequence length="189" mass="22304">MARVVRVFVSGFLVKRAVKVSLLINCYPWNKKKERGMLFSCHIVGPYEHCVGGTHRRIFVEVIKRSEEKPSAVSGRSKIWNIFWSWDLNGANRDPSYKVLCLKRIEPAMDIQINFVMKYVIVKISVYFCVNFFPKTRIRRWLEPVVVRKKIPNRCRLYFNYTILIKHKVKDTVVVFDCYNGPKHQCVTD</sequence>
<dbReference type="Proteomes" id="UP001249851">
    <property type="component" value="Unassembled WGS sequence"/>
</dbReference>